<dbReference type="RefSeq" id="WP_105354994.1">
    <property type="nucleotide sequence ID" value="NZ_PUIA01000042.1"/>
</dbReference>
<evidence type="ECO:0000313" key="3">
    <source>
        <dbReference type="EMBL" id="PQO29112.1"/>
    </source>
</evidence>
<dbReference type="InterPro" id="IPR036691">
    <property type="entry name" value="Endo/exonu/phosph_ase_sf"/>
</dbReference>
<evidence type="ECO:0000313" key="4">
    <source>
        <dbReference type="Proteomes" id="UP000240009"/>
    </source>
</evidence>
<accession>A0A2S8FAE7</accession>
<dbReference type="Gene3D" id="3.60.10.10">
    <property type="entry name" value="Endonuclease/exonuclease/phosphatase"/>
    <property type="match status" value="2"/>
</dbReference>
<dbReference type="Proteomes" id="UP000240009">
    <property type="component" value="Unassembled WGS sequence"/>
</dbReference>
<organism evidence="3 4">
    <name type="scientific">Blastopirellula marina</name>
    <dbReference type="NCBI Taxonomy" id="124"/>
    <lineage>
        <taxon>Bacteria</taxon>
        <taxon>Pseudomonadati</taxon>
        <taxon>Planctomycetota</taxon>
        <taxon>Planctomycetia</taxon>
        <taxon>Pirellulales</taxon>
        <taxon>Pirellulaceae</taxon>
        <taxon>Blastopirellula</taxon>
    </lineage>
</organism>
<gene>
    <name evidence="3" type="ORF">C5Y96_15265</name>
</gene>
<dbReference type="PANTHER" id="PTHR14859">
    <property type="entry name" value="CALCOFLUOR WHITE HYPERSENSITIVE PROTEIN PRECURSOR"/>
    <property type="match status" value="1"/>
</dbReference>
<dbReference type="OrthoDB" id="9812856at2"/>
<protein>
    <recommendedName>
        <fullName evidence="2">Endonuclease/exonuclease/phosphatase domain-containing protein</fullName>
    </recommendedName>
</protein>
<proteinExistence type="predicted"/>
<name>A0A2S8FAE7_9BACT</name>
<dbReference type="SUPFAM" id="SSF56219">
    <property type="entry name" value="DNase I-like"/>
    <property type="match status" value="2"/>
</dbReference>
<sequence>MHFSCTPRWLLLVVCLVVVPANASADDSPALRVMTWNIWHGGKEDGQQVGVQRVIDVIKHSQADVIALQETYGSGEQIAEALGYHFHPRGTNVSLLSRYPVVEDISVFEPFKCAGAIVELPSKQRVACYSIWLPFDGEIWKPGTRDVSDQQKMLAVCQPSHDDLQAMWKRIKARLADAKYAGIPIIIAGDFNSMSRLDYIPSAQADYQVAIDWPTSRILPNAGFRDAWRELRPEVSRRLDSTWTPRFPEQEQDRIDYIYYRGDNLQATDVKRIDTHEQKFPSDHAAVVARFAFLNPNKSTQRLRTVSYNIRHGAGNSGKVDLTRTAALLRNLSPDIVGLQEVDNGVKRSGNENQAESLGKQLGMHAAFGKFMDLQGGQYGMGLLSRHPIESITKVNLPKGNEPRVALAARIALPSGQKIVAVNVHFDWVDDDTYRYAQAEALSKYLKSLDVPYILLGDFNDVRDSRTLKLLSENSIEAKKPQERRLTWPSDKPEIEIDFIFGSPAARWSAPVCRVLEASETSDHCPVFSVLDLIDR</sequence>
<dbReference type="InterPro" id="IPR005135">
    <property type="entry name" value="Endo/exonuclease/phosphatase"/>
</dbReference>
<evidence type="ECO:0000256" key="1">
    <source>
        <dbReference type="SAM" id="SignalP"/>
    </source>
</evidence>
<feature type="signal peptide" evidence="1">
    <location>
        <begin position="1"/>
        <end position="25"/>
    </location>
</feature>
<feature type="domain" description="Endonuclease/exonuclease/phosphatase" evidence="2">
    <location>
        <begin position="306"/>
        <end position="524"/>
    </location>
</feature>
<dbReference type="EMBL" id="PUIA01000042">
    <property type="protein sequence ID" value="PQO29112.1"/>
    <property type="molecule type" value="Genomic_DNA"/>
</dbReference>
<dbReference type="InterPro" id="IPR051916">
    <property type="entry name" value="GPI-anchor_lipid_remodeler"/>
</dbReference>
<evidence type="ECO:0000259" key="2">
    <source>
        <dbReference type="Pfam" id="PF03372"/>
    </source>
</evidence>
<keyword evidence="1" id="KW-0732">Signal</keyword>
<dbReference type="PANTHER" id="PTHR14859:SF15">
    <property type="entry name" value="ENDONUCLEASE_EXONUCLEASE_PHOSPHATASE DOMAIN-CONTAINING PROTEIN"/>
    <property type="match status" value="1"/>
</dbReference>
<dbReference type="AlphaFoldDB" id="A0A2S8FAE7"/>
<comment type="caution">
    <text evidence="3">The sequence shown here is derived from an EMBL/GenBank/DDBJ whole genome shotgun (WGS) entry which is preliminary data.</text>
</comment>
<reference evidence="3 4" key="1">
    <citation type="submission" date="2018-02" db="EMBL/GenBank/DDBJ databases">
        <title>Comparative genomes isolates from brazilian mangrove.</title>
        <authorList>
            <person name="Araujo J.E."/>
            <person name="Taketani R.G."/>
            <person name="Silva M.C.P."/>
            <person name="Loureco M.V."/>
            <person name="Andreote F.D."/>
        </authorList>
    </citation>
    <scope>NUCLEOTIDE SEQUENCE [LARGE SCALE GENOMIC DNA]</scope>
    <source>
        <strain evidence="3 4">HEX-2 MGV</strain>
    </source>
</reference>
<dbReference type="GO" id="GO:0003824">
    <property type="term" value="F:catalytic activity"/>
    <property type="evidence" value="ECO:0007669"/>
    <property type="project" value="InterPro"/>
</dbReference>
<dbReference type="GO" id="GO:0016020">
    <property type="term" value="C:membrane"/>
    <property type="evidence" value="ECO:0007669"/>
    <property type="project" value="GOC"/>
</dbReference>
<dbReference type="GO" id="GO:0006506">
    <property type="term" value="P:GPI anchor biosynthetic process"/>
    <property type="evidence" value="ECO:0007669"/>
    <property type="project" value="TreeGrafter"/>
</dbReference>
<feature type="domain" description="Endonuclease/exonuclease/phosphatase" evidence="2">
    <location>
        <begin position="34"/>
        <end position="284"/>
    </location>
</feature>
<dbReference type="Pfam" id="PF03372">
    <property type="entry name" value="Exo_endo_phos"/>
    <property type="match status" value="2"/>
</dbReference>
<feature type="chain" id="PRO_5015413105" description="Endonuclease/exonuclease/phosphatase domain-containing protein" evidence="1">
    <location>
        <begin position="26"/>
        <end position="536"/>
    </location>
</feature>